<name>A0A7Z0IK29_9ACTN</name>
<evidence type="ECO:0000256" key="1">
    <source>
        <dbReference type="SAM" id="Phobius"/>
    </source>
</evidence>
<dbReference type="EMBL" id="JACBZS010000001">
    <property type="protein sequence ID" value="NYI70027.1"/>
    <property type="molecule type" value="Genomic_DNA"/>
</dbReference>
<keyword evidence="1" id="KW-1133">Transmembrane helix</keyword>
<dbReference type="AlphaFoldDB" id="A0A7Z0IK29"/>
<proteinExistence type="predicted"/>
<evidence type="ECO:0000313" key="2">
    <source>
        <dbReference type="EMBL" id="NYI70027.1"/>
    </source>
</evidence>
<organism evidence="2 3">
    <name type="scientific">Naumannella cuiyingiana</name>
    <dbReference type="NCBI Taxonomy" id="1347891"/>
    <lineage>
        <taxon>Bacteria</taxon>
        <taxon>Bacillati</taxon>
        <taxon>Actinomycetota</taxon>
        <taxon>Actinomycetes</taxon>
        <taxon>Propionibacteriales</taxon>
        <taxon>Propionibacteriaceae</taxon>
        <taxon>Naumannella</taxon>
    </lineage>
</organism>
<dbReference type="Pfam" id="PF17314">
    <property type="entry name" value="DUF5360"/>
    <property type="match status" value="1"/>
</dbReference>
<comment type="caution">
    <text evidence="2">The sequence shown here is derived from an EMBL/GenBank/DDBJ whole genome shotgun (WGS) entry which is preliminary data.</text>
</comment>
<dbReference type="InterPro" id="IPR020348">
    <property type="entry name" value="Uncharacterised_YvaD"/>
</dbReference>
<accession>A0A7Z0IK29</accession>
<evidence type="ECO:0000313" key="3">
    <source>
        <dbReference type="Proteomes" id="UP000527616"/>
    </source>
</evidence>
<protein>
    <submittedName>
        <fullName evidence="2">Uncharacterized protein</fullName>
    </submittedName>
</protein>
<keyword evidence="1" id="KW-0472">Membrane</keyword>
<dbReference type="Proteomes" id="UP000527616">
    <property type="component" value="Unassembled WGS sequence"/>
</dbReference>
<feature type="transmembrane region" description="Helical" evidence="1">
    <location>
        <begin position="51"/>
        <end position="69"/>
    </location>
</feature>
<reference evidence="2 3" key="1">
    <citation type="submission" date="2020-07" db="EMBL/GenBank/DDBJ databases">
        <title>Sequencing the genomes of 1000 actinobacteria strains.</title>
        <authorList>
            <person name="Klenk H.-P."/>
        </authorList>
    </citation>
    <scope>NUCLEOTIDE SEQUENCE [LARGE SCALE GENOMIC DNA]</scope>
    <source>
        <strain evidence="2 3">DSM 103164</strain>
    </source>
</reference>
<keyword evidence="3" id="KW-1185">Reference proteome</keyword>
<sequence>MIMQPQPRRLPAARKAALVVTDLGLLAYWALTALGVISVGEGAWLKAWNWSFFPLDALAIAAGLVWSLLPRGHRWSVPAYVTALALTHAAGLMALSFFALWGSWDASWWAVNLWLALLPVALALASGLVACRTPNWA</sequence>
<feature type="transmembrane region" description="Helical" evidence="1">
    <location>
        <begin position="81"/>
        <end position="102"/>
    </location>
</feature>
<gene>
    <name evidence="2" type="ORF">GGQ54_000587</name>
</gene>
<feature type="transmembrane region" description="Helical" evidence="1">
    <location>
        <begin position="108"/>
        <end position="131"/>
    </location>
</feature>
<keyword evidence="1" id="KW-0812">Transmembrane</keyword>